<feature type="domain" description="Peptidase M13 C-terminal" evidence="8">
    <location>
        <begin position="464"/>
        <end position="682"/>
    </location>
</feature>
<keyword evidence="4" id="KW-0479">Metal-binding</keyword>
<evidence type="ECO:0000256" key="7">
    <source>
        <dbReference type="ARBA" id="ARBA00023049"/>
    </source>
</evidence>
<sequence>MTNENNAQLVAGVLNPTDMDTSVRVQDDLYRYVNGTWLRTVKIPADRPSAGSFMELRDGAELACRQIIEDCAKRTASGQASGEAYQIGSLYESFMDEEAVNAAGVAPLEADVAELFSASSKDELASVMGAKLFAIFHGPIGAGVEVDLNDPERYTVWVSQAGLGLPDEAYYREEDKAALRQAYTAHIANMFTLSGYDQRLGRQAAQIAQAVMKLETALAAGHWDAVRCRDIEAMNNPMNWADVVSSAQGLPLETWSAAATKVVGEGFFNREVIVAQPDYLPKAAKVWQESELEDVRAWIIWHVLHSRAGLLSQEIATESFDFYSRKLQGIDAQRPRWKRGVSLVEATLGEALGQLYVHRHFPAASKEAMDVLVADLLEAYRGSISQLEWMSPATRQEALAKLEQFTVKIGYPAKWRDYSSLQLSATDLVGNVRAAEAFEIAYEAGKLGKPVDRDEWHMTPQTVNAYYNPVMNEIVFPAAILQAPFFDLEADDAVNYAGIGAVIGHEIGHGFDDQGSTFDGTGAVRDWWTEADRKAFEERTGALIAQYDAYVPADVAAHYEQLGQAAPHVKGALTIGENIGDLGGLGIALKAYKLALARKGIESFDQAPVIDGLSALERFFYSWARIWQQKSRLERAELLLATDPHSPNEFRCNGIVRNLDEFYETFNVVPGDELYLDPDQRVTIW</sequence>
<evidence type="ECO:0000256" key="2">
    <source>
        <dbReference type="ARBA" id="ARBA00007357"/>
    </source>
</evidence>
<evidence type="ECO:0000256" key="3">
    <source>
        <dbReference type="ARBA" id="ARBA00022670"/>
    </source>
</evidence>
<dbReference type="InterPro" id="IPR000718">
    <property type="entry name" value="Peptidase_M13"/>
</dbReference>
<evidence type="ECO:0000313" key="11">
    <source>
        <dbReference type="Proteomes" id="UP000830236"/>
    </source>
</evidence>
<gene>
    <name evidence="10" type="ORF">M3I41_03370</name>
</gene>
<keyword evidence="3" id="KW-0645">Protease</keyword>
<keyword evidence="5" id="KW-0378">Hydrolase</keyword>
<dbReference type="PROSITE" id="PS51885">
    <property type="entry name" value="NEPRILYSIN"/>
    <property type="match status" value="1"/>
</dbReference>
<accession>A0A9E7DCQ9</accession>
<dbReference type="Pfam" id="PF05649">
    <property type="entry name" value="Peptidase_M13_N"/>
    <property type="match status" value="1"/>
</dbReference>
<comment type="similarity">
    <text evidence="2">Belongs to the peptidase M13 family.</text>
</comment>
<evidence type="ECO:0000313" key="10">
    <source>
        <dbReference type="EMBL" id="UQF80324.1"/>
    </source>
</evidence>
<dbReference type="PRINTS" id="PR00786">
    <property type="entry name" value="NEPRILYSIN"/>
</dbReference>
<dbReference type="Proteomes" id="UP000830236">
    <property type="component" value="Chromosome"/>
</dbReference>
<dbReference type="AlphaFoldDB" id="A0A9E7DCQ9"/>
<name>A0A9E7DCQ9_9ACTO</name>
<dbReference type="CDD" id="cd08662">
    <property type="entry name" value="M13"/>
    <property type="match status" value="1"/>
</dbReference>
<dbReference type="InterPro" id="IPR018497">
    <property type="entry name" value="Peptidase_M13_C"/>
</dbReference>
<dbReference type="PANTHER" id="PTHR11733:SF167">
    <property type="entry name" value="FI17812P1-RELATED"/>
    <property type="match status" value="1"/>
</dbReference>
<evidence type="ECO:0000256" key="4">
    <source>
        <dbReference type="ARBA" id="ARBA00022723"/>
    </source>
</evidence>
<dbReference type="Gene3D" id="3.40.390.10">
    <property type="entry name" value="Collagenase (Catalytic Domain)"/>
    <property type="match status" value="1"/>
</dbReference>
<reference evidence="10" key="1">
    <citation type="submission" date="2022-05" db="EMBL/GenBank/DDBJ databases">
        <title>Using nanopore sequencing to obtain complete genomes from saliva samples.</title>
        <authorList>
            <person name="Baker J.L."/>
        </authorList>
    </citation>
    <scope>NUCLEOTIDE SEQUENCE</scope>
    <source>
        <strain evidence="10">JCVI-JB-Ag32</strain>
    </source>
</reference>
<dbReference type="GO" id="GO:0046872">
    <property type="term" value="F:metal ion binding"/>
    <property type="evidence" value="ECO:0007669"/>
    <property type="project" value="UniProtKB-KW"/>
</dbReference>
<proteinExistence type="inferred from homology"/>
<dbReference type="GO" id="GO:0016485">
    <property type="term" value="P:protein processing"/>
    <property type="evidence" value="ECO:0007669"/>
    <property type="project" value="TreeGrafter"/>
</dbReference>
<evidence type="ECO:0000256" key="5">
    <source>
        <dbReference type="ARBA" id="ARBA00022801"/>
    </source>
</evidence>
<dbReference type="KEGG" id="agh:M3I41_03370"/>
<dbReference type="InterPro" id="IPR008753">
    <property type="entry name" value="Peptidase_M13_N"/>
</dbReference>
<dbReference type="InterPro" id="IPR042089">
    <property type="entry name" value="Peptidase_M13_dom_2"/>
</dbReference>
<evidence type="ECO:0000256" key="6">
    <source>
        <dbReference type="ARBA" id="ARBA00022833"/>
    </source>
</evidence>
<dbReference type="SUPFAM" id="SSF55486">
    <property type="entry name" value="Metalloproteases ('zincins'), catalytic domain"/>
    <property type="match status" value="1"/>
</dbReference>
<dbReference type="PANTHER" id="PTHR11733">
    <property type="entry name" value="ZINC METALLOPROTEASE FAMILY M13 NEPRILYSIN-RELATED"/>
    <property type="match status" value="1"/>
</dbReference>
<keyword evidence="6" id="KW-0862">Zinc</keyword>
<keyword evidence="7" id="KW-0482">Metalloprotease</keyword>
<feature type="domain" description="Peptidase M13 N-terminal" evidence="9">
    <location>
        <begin position="26"/>
        <end position="412"/>
    </location>
</feature>
<organism evidence="10 11">
    <name type="scientific">Actinomyces graevenitzii</name>
    <dbReference type="NCBI Taxonomy" id="55565"/>
    <lineage>
        <taxon>Bacteria</taxon>
        <taxon>Bacillati</taxon>
        <taxon>Actinomycetota</taxon>
        <taxon>Actinomycetes</taxon>
        <taxon>Actinomycetales</taxon>
        <taxon>Actinomycetaceae</taxon>
        <taxon>Actinomyces</taxon>
    </lineage>
</organism>
<dbReference type="EMBL" id="CP097095">
    <property type="protein sequence ID" value="UQF80324.1"/>
    <property type="molecule type" value="Genomic_DNA"/>
</dbReference>
<comment type="cofactor">
    <cofactor evidence="1">
        <name>Zn(2+)</name>
        <dbReference type="ChEBI" id="CHEBI:29105"/>
    </cofactor>
</comment>
<dbReference type="GO" id="GO:0005886">
    <property type="term" value="C:plasma membrane"/>
    <property type="evidence" value="ECO:0007669"/>
    <property type="project" value="TreeGrafter"/>
</dbReference>
<dbReference type="InterPro" id="IPR024079">
    <property type="entry name" value="MetalloPept_cat_dom_sf"/>
</dbReference>
<protein>
    <submittedName>
        <fullName evidence="10">Peptidase M13</fullName>
    </submittedName>
</protein>
<dbReference type="Gene3D" id="1.10.1380.10">
    <property type="entry name" value="Neutral endopeptidase , domain2"/>
    <property type="match status" value="1"/>
</dbReference>
<evidence type="ECO:0000256" key="1">
    <source>
        <dbReference type="ARBA" id="ARBA00001947"/>
    </source>
</evidence>
<dbReference type="GO" id="GO:0004222">
    <property type="term" value="F:metalloendopeptidase activity"/>
    <property type="evidence" value="ECO:0007669"/>
    <property type="project" value="InterPro"/>
</dbReference>
<evidence type="ECO:0000259" key="9">
    <source>
        <dbReference type="Pfam" id="PF05649"/>
    </source>
</evidence>
<dbReference type="Pfam" id="PF01431">
    <property type="entry name" value="Peptidase_M13"/>
    <property type="match status" value="1"/>
</dbReference>
<evidence type="ECO:0000259" key="8">
    <source>
        <dbReference type="Pfam" id="PF01431"/>
    </source>
</evidence>